<feature type="transmembrane region" description="Helical" evidence="6">
    <location>
        <begin position="368"/>
        <end position="389"/>
    </location>
</feature>
<organism evidence="7">
    <name type="scientific">Zea mays</name>
    <name type="common">Maize</name>
    <dbReference type="NCBI Taxonomy" id="4577"/>
    <lineage>
        <taxon>Eukaryota</taxon>
        <taxon>Viridiplantae</taxon>
        <taxon>Streptophyta</taxon>
        <taxon>Embryophyta</taxon>
        <taxon>Tracheophyta</taxon>
        <taxon>Spermatophyta</taxon>
        <taxon>Magnoliopsida</taxon>
        <taxon>Liliopsida</taxon>
        <taxon>Poales</taxon>
        <taxon>Poaceae</taxon>
        <taxon>PACMAD clade</taxon>
        <taxon>Panicoideae</taxon>
        <taxon>Andropogonodae</taxon>
        <taxon>Andropogoneae</taxon>
        <taxon>Tripsacinae</taxon>
        <taxon>Zea</taxon>
    </lineage>
</organism>
<proteinExistence type="inferred from homology"/>
<evidence type="ECO:0000256" key="5">
    <source>
        <dbReference type="ARBA" id="ARBA00023136"/>
    </source>
</evidence>
<dbReference type="GO" id="GO:0016020">
    <property type="term" value="C:membrane"/>
    <property type="evidence" value="ECO:0007669"/>
    <property type="project" value="UniProtKB-SubCell"/>
</dbReference>
<keyword evidence="5 6" id="KW-0472">Membrane</keyword>
<keyword evidence="4 6" id="KW-1133">Transmembrane helix</keyword>
<comment type="similarity">
    <text evidence="2 6">Belongs to the multi antimicrobial extrusion (MATE) (TC 2.A.66.1) family.</text>
</comment>
<evidence type="ECO:0000256" key="6">
    <source>
        <dbReference type="RuleBase" id="RU004914"/>
    </source>
</evidence>
<evidence type="ECO:0000313" key="7">
    <source>
        <dbReference type="EMBL" id="AQK81049.1"/>
    </source>
</evidence>
<feature type="transmembrane region" description="Helical" evidence="6">
    <location>
        <begin position="283"/>
        <end position="304"/>
    </location>
</feature>
<name>A0A1D6LNA8_MAIZE</name>
<dbReference type="PANTHER" id="PTHR11206">
    <property type="entry name" value="MULTIDRUG RESISTANCE PROTEIN"/>
    <property type="match status" value="1"/>
</dbReference>
<accession>A0A1D6LNA8</accession>
<dbReference type="SMR" id="A0A1D6LNA8"/>
<keyword evidence="3 6" id="KW-0812">Transmembrane</keyword>
<dbReference type="InterPro" id="IPR045069">
    <property type="entry name" value="MATE_euk"/>
</dbReference>
<feature type="transmembrane region" description="Helical" evidence="6">
    <location>
        <begin position="39"/>
        <end position="61"/>
    </location>
</feature>
<protein>
    <recommendedName>
        <fullName evidence="6">Protein DETOXIFICATION</fullName>
    </recommendedName>
    <alternativeName>
        <fullName evidence="6">Multidrug and toxic compound extrusion protein</fullName>
    </alternativeName>
</protein>
<feature type="transmembrane region" description="Helical" evidence="6">
    <location>
        <begin position="241"/>
        <end position="260"/>
    </location>
</feature>
<dbReference type="AlphaFoldDB" id="A0A1D6LNA8"/>
<feature type="transmembrane region" description="Helical" evidence="6">
    <location>
        <begin position="81"/>
        <end position="103"/>
    </location>
</feature>
<feature type="transmembrane region" description="Helical" evidence="6">
    <location>
        <begin position="332"/>
        <end position="356"/>
    </location>
</feature>
<feature type="transmembrane region" description="Helical" evidence="6">
    <location>
        <begin position="142"/>
        <end position="165"/>
    </location>
</feature>
<evidence type="ECO:0000256" key="4">
    <source>
        <dbReference type="ARBA" id="ARBA00022989"/>
    </source>
</evidence>
<evidence type="ECO:0000256" key="1">
    <source>
        <dbReference type="ARBA" id="ARBA00004141"/>
    </source>
</evidence>
<dbReference type="InterPro" id="IPR002528">
    <property type="entry name" value="MATE_fam"/>
</dbReference>
<dbReference type="EMBL" id="CM000782">
    <property type="protein sequence ID" value="AQK81049.1"/>
    <property type="molecule type" value="Genomic_DNA"/>
</dbReference>
<dbReference type="Pfam" id="PF01554">
    <property type="entry name" value="MatE"/>
    <property type="match status" value="2"/>
</dbReference>
<feature type="transmembrane region" description="Helical" evidence="6">
    <location>
        <begin position="466"/>
        <end position="486"/>
    </location>
</feature>
<feature type="transmembrane region" description="Helical" evidence="6">
    <location>
        <begin position="177"/>
        <end position="194"/>
    </location>
</feature>
<reference evidence="7" key="1">
    <citation type="submission" date="2015-12" db="EMBL/GenBank/DDBJ databases">
        <title>Update maize B73 reference genome by single molecule sequencing technologies.</title>
        <authorList>
            <consortium name="Maize Genome Sequencing Project"/>
            <person name="Ware D."/>
        </authorList>
    </citation>
    <scope>NUCLEOTIDE SEQUENCE</scope>
    <source>
        <tissue evidence="7">Seedling</tissue>
    </source>
</reference>
<feature type="transmembrane region" description="Helical" evidence="6">
    <location>
        <begin position="492"/>
        <end position="513"/>
    </location>
</feature>
<gene>
    <name evidence="7" type="ORF">ZEAMMB73_Zm00001d036449</name>
</gene>
<dbReference type="GO" id="GO:1990961">
    <property type="term" value="P:xenobiotic detoxification by transmembrane export across the plasma membrane"/>
    <property type="evidence" value="ECO:0007669"/>
    <property type="project" value="InterPro"/>
</dbReference>
<evidence type="ECO:0000256" key="2">
    <source>
        <dbReference type="ARBA" id="ARBA00010199"/>
    </source>
</evidence>
<dbReference type="OMA" id="CSVINLC"/>
<sequence length="538" mass="58012">MGGASVDVDGAAEASSPLLLPRSAPRPAVSAEVTRQVGLAAPLVACSLLQYCLQVVSVMFAGHLGELSLSGASVAASFANVTGFSVLCPVMLYCVVLPSKLIWNSCSFFRVKLGMGSALDTFCGQSYGARQYDMLGTHTQRAIIVLMFTGLPLAFVLAFTGQILIALGQNPEISFEAGLYAQWLIPGLFAYGLLQCLTRFLQAQNIVHILVACSGLTLLLHVMLCWLLVQSFGLGHKGAALATSVSYWFNVALLAVYVKFSEAGRRSWHGWSGEALKLKDAKVYLKLAIPSTFMTCLNTMWMVYTIPSGLSSAISIRVSNELGAGNPHAARLSVYVSGIMCLAEGLFFAVITVLVRDVWGYLYSNEEELALVLVCLPHYGAIGTCRLIISAMPPGQVYVKNDHISSMHDALISHKRKKSNVFGIARYKRVSPVSHTVQIRIIAVPSLLFLLGAARGCGWQKVCSVINLFAYYAIGLPSAVTFAFVLKIGGKGLWLGIICAMAVQIFALVVMMLQTNWNEEAEKARARVQCSDGSITLI</sequence>
<dbReference type="STRING" id="4577.A0A1D6LNA8"/>
<dbReference type="InParanoid" id="A0A1D6LNA8"/>
<dbReference type="CDD" id="cd13132">
    <property type="entry name" value="MATE_eukaryotic"/>
    <property type="match status" value="1"/>
</dbReference>
<dbReference type="GO" id="GO:0042910">
    <property type="term" value="F:xenobiotic transmembrane transporter activity"/>
    <property type="evidence" value="ECO:0007669"/>
    <property type="project" value="InterPro"/>
</dbReference>
<dbReference type="ExpressionAtlas" id="A0A1D6LNA8">
    <property type="expression patterns" value="baseline and differential"/>
</dbReference>
<comment type="subcellular location">
    <subcellularLocation>
        <location evidence="1">Membrane</location>
        <topology evidence="1">Multi-pass membrane protein</topology>
    </subcellularLocation>
</comment>
<feature type="transmembrane region" description="Helical" evidence="6">
    <location>
        <begin position="437"/>
        <end position="454"/>
    </location>
</feature>
<feature type="transmembrane region" description="Helical" evidence="6">
    <location>
        <begin position="206"/>
        <end position="229"/>
    </location>
</feature>
<evidence type="ECO:0000256" key="3">
    <source>
        <dbReference type="ARBA" id="ARBA00022692"/>
    </source>
</evidence>
<dbReference type="GO" id="GO:0015297">
    <property type="term" value="F:antiporter activity"/>
    <property type="evidence" value="ECO:0007669"/>
    <property type="project" value="InterPro"/>
</dbReference>